<feature type="region of interest" description="Disordered" evidence="2">
    <location>
        <begin position="167"/>
        <end position="192"/>
    </location>
</feature>
<dbReference type="InterPro" id="IPR050812">
    <property type="entry name" value="Preph/Arog_dehydrog"/>
</dbReference>
<dbReference type="Proteomes" id="UP000622245">
    <property type="component" value="Unassembled WGS sequence"/>
</dbReference>
<keyword evidence="5" id="KW-1185">Reference proteome</keyword>
<protein>
    <submittedName>
        <fullName evidence="4">Prephenate dehydrogenase/arogenate dehydrogenase family protein</fullName>
    </submittedName>
</protein>
<name>A0ABS1YAK8_9ACTN</name>
<comment type="caution">
    <text evidence="4">The sequence shown here is derived from an EMBL/GenBank/DDBJ whole genome shotgun (WGS) entry which is preliminary data.</text>
</comment>
<accession>A0ABS1YAK8</accession>
<dbReference type="PANTHER" id="PTHR21363">
    <property type="entry name" value="PREPHENATE DEHYDROGENASE"/>
    <property type="match status" value="1"/>
</dbReference>
<sequence>MTPRVEHRPAPRRCVVVGGAGAVGGLLADLLAGAGAEVCLVDRVPPVGSDHRHLTGDITALSAAGEAPPSLVAELAAADTVVLAVPEQVALTVIGPLLTLLAPGSLLVDTLSVKSRIASAVGAGPDPVQVQVLSINPMFAPSLGLPGRPSRRLSCVTVHEREPCSVCSTGSVVGSSNSARPSTTRSRRRPRR</sequence>
<organism evidence="4 5">
    <name type="scientific">Micromonospora tarensis</name>
    <dbReference type="NCBI Taxonomy" id="2806100"/>
    <lineage>
        <taxon>Bacteria</taxon>
        <taxon>Bacillati</taxon>
        <taxon>Actinomycetota</taxon>
        <taxon>Actinomycetes</taxon>
        <taxon>Micromonosporales</taxon>
        <taxon>Micromonosporaceae</taxon>
        <taxon>Micromonospora</taxon>
    </lineage>
</organism>
<feature type="compositionally biased region" description="Low complexity" evidence="2">
    <location>
        <begin position="167"/>
        <end position="184"/>
    </location>
</feature>
<keyword evidence="1" id="KW-0560">Oxidoreductase</keyword>
<gene>
    <name evidence="4" type="ORF">JM949_02625</name>
</gene>
<dbReference type="Gene3D" id="3.40.50.720">
    <property type="entry name" value="NAD(P)-binding Rossmann-like Domain"/>
    <property type="match status" value="1"/>
</dbReference>
<dbReference type="EMBL" id="JAEVHL010000006">
    <property type="protein sequence ID" value="MBM0274434.1"/>
    <property type="molecule type" value="Genomic_DNA"/>
</dbReference>
<dbReference type="PANTHER" id="PTHR21363:SF0">
    <property type="entry name" value="PREPHENATE DEHYDROGENASE [NADP(+)]"/>
    <property type="match status" value="1"/>
</dbReference>
<dbReference type="SUPFAM" id="SSF51735">
    <property type="entry name" value="NAD(P)-binding Rossmann-fold domains"/>
    <property type="match status" value="1"/>
</dbReference>
<evidence type="ECO:0000256" key="2">
    <source>
        <dbReference type="SAM" id="MobiDB-lite"/>
    </source>
</evidence>
<feature type="domain" description="Prephenate dehydrogenase nucleotide-binding" evidence="3">
    <location>
        <begin position="60"/>
        <end position="141"/>
    </location>
</feature>
<dbReference type="InterPro" id="IPR046826">
    <property type="entry name" value="PDH_N"/>
</dbReference>
<evidence type="ECO:0000313" key="5">
    <source>
        <dbReference type="Proteomes" id="UP000622245"/>
    </source>
</evidence>
<proteinExistence type="predicted"/>
<evidence type="ECO:0000256" key="1">
    <source>
        <dbReference type="ARBA" id="ARBA00023002"/>
    </source>
</evidence>
<dbReference type="Pfam" id="PF02153">
    <property type="entry name" value="PDH_N"/>
    <property type="match status" value="1"/>
</dbReference>
<evidence type="ECO:0000313" key="4">
    <source>
        <dbReference type="EMBL" id="MBM0274434.1"/>
    </source>
</evidence>
<dbReference type="RefSeq" id="WP_203146859.1">
    <property type="nucleotide sequence ID" value="NZ_JAEVHL010000006.1"/>
</dbReference>
<evidence type="ECO:0000259" key="3">
    <source>
        <dbReference type="Pfam" id="PF02153"/>
    </source>
</evidence>
<dbReference type="InterPro" id="IPR036291">
    <property type="entry name" value="NAD(P)-bd_dom_sf"/>
</dbReference>
<reference evidence="4 5" key="1">
    <citation type="submission" date="2021-01" db="EMBL/GenBank/DDBJ databases">
        <title>Draft genome sequence of Micromonospora sp. strain STR1s_6.</title>
        <authorList>
            <person name="Karlyshev A."/>
            <person name="Jawad R."/>
        </authorList>
    </citation>
    <scope>NUCLEOTIDE SEQUENCE [LARGE SCALE GENOMIC DNA]</scope>
    <source>
        <strain evidence="4 5">STR1S-6</strain>
    </source>
</reference>